<protein>
    <submittedName>
        <fullName evidence="2">Uncharacterized protein</fullName>
    </submittedName>
</protein>
<proteinExistence type="predicted"/>
<dbReference type="Proteomes" id="UP000260680">
    <property type="component" value="Unassembled WGS sequence"/>
</dbReference>
<keyword evidence="1" id="KW-0472">Membrane</keyword>
<accession>A0A3E2N7U2</accession>
<dbReference type="AlphaFoldDB" id="A0A3E2N7U2"/>
<feature type="transmembrane region" description="Helical" evidence="1">
    <location>
        <begin position="12"/>
        <end position="35"/>
    </location>
</feature>
<evidence type="ECO:0000256" key="1">
    <source>
        <dbReference type="SAM" id="Phobius"/>
    </source>
</evidence>
<evidence type="ECO:0000313" key="3">
    <source>
        <dbReference type="Proteomes" id="UP000260680"/>
    </source>
</evidence>
<keyword evidence="1" id="KW-0812">Transmembrane</keyword>
<organism evidence="2 3">
    <name type="scientific">Lacrimispora amygdalina</name>
    <dbReference type="NCBI Taxonomy" id="253257"/>
    <lineage>
        <taxon>Bacteria</taxon>
        <taxon>Bacillati</taxon>
        <taxon>Bacillota</taxon>
        <taxon>Clostridia</taxon>
        <taxon>Lachnospirales</taxon>
        <taxon>Lachnospiraceae</taxon>
        <taxon>Lacrimispora</taxon>
    </lineage>
</organism>
<evidence type="ECO:0000313" key="2">
    <source>
        <dbReference type="EMBL" id="RFZ77004.1"/>
    </source>
</evidence>
<sequence length="236" mass="27792">MKLLRYLKKYILIILTVFVLMVMGAFVVFFALTYLNSKVKETNLANIKIDEDGNWEIPNFETPDLVYANTMEEALSFNVDYYFKRYPYMHKVNDVIKVFENDEYATMFYHTIKDSKREGLVASKFKVKETDGIKQYALMSVELTEMGGWIMSGPLQTMREFAPLYDFMSEFSINKGDRFIYGSFGTEKVKTIKIEGQSPTEVIEYMVKGKKEYFWYYENLISDKPSSQFDIEMEEE</sequence>
<keyword evidence="1" id="KW-1133">Transmembrane helix</keyword>
<reference evidence="2 3" key="1">
    <citation type="submission" date="2018-07" db="EMBL/GenBank/DDBJ databases">
        <title>New species, Clostridium PI-S10-A1B.</title>
        <authorList>
            <person name="Krishna G."/>
            <person name="Summeta K."/>
            <person name="Shikha S."/>
            <person name="Prabhu P.B."/>
            <person name="Suresh K."/>
        </authorList>
    </citation>
    <scope>NUCLEOTIDE SEQUENCE [LARGE SCALE GENOMIC DNA]</scope>
    <source>
        <strain evidence="2 3">PI-S10-A1B</strain>
    </source>
</reference>
<dbReference type="EMBL" id="QOHO01000071">
    <property type="protein sequence ID" value="RFZ77004.1"/>
    <property type="molecule type" value="Genomic_DNA"/>
</dbReference>
<gene>
    <name evidence="2" type="ORF">DS742_21255</name>
</gene>
<name>A0A3E2N7U2_9FIRM</name>
<comment type="caution">
    <text evidence="2">The sequence shown here is derived from an EMBL/GenBank/DDBJ whole genome shotgun (WGS) entry which is preliminary data.</text>
</comment>